<evidence type="ECO:0000256" key="5">
    <source>
        <dbReference type="ARBA" id="ARBA00022989"/>
    </source>
</evidence>
<keyword evidence="9" id="KW-1185">Reference proteome</keyword>
<evidence type="ECO:0000256" key="3">
    <source>
        <dbReference type="ARBA" id="ARBA00022475"/>
    </source>
</evidence>
<gene>
    <name evidence="8" type="ORF">APE01nite_11110</name>
</gene>
<feature type="transmembrane region" description="Helical" evidence="7">
    <location>
        <begin position="558"/>
        <end position="577"/>
    </location>
</feature>
<accession>A0A4Y3TU99</accession>
<evidence type="ECO:0008006" key="10">
    <source>
        <dbReference type="Google" id="ProtNLM"/>
    </source>
</evidence>
<reference evidence="8 9" key="1">
    <citation type="submission" date="2019-06" db="EMBL/GenBank/DDBJ databases">
        <title>Whole genome shotgun sequence of Acetobacter peroxydans NBRC 13755.</title>
        <authorList>
            <person name="Hosoyama A."/>
            <person name="Uohara A."/>
            <person name="Ohji S."/>
            <person name="Ichikawa N."/>
        </authorList>
    </citation>
    <scope>NUCLEOTIDE SEQUENCE [LARGE SCALE GENOMIC DNA]</scope>
    <source>
        <strain evidence="8 9">NBRC 13755</strain>
    </source>
</reference>
<feature type="transmembrane region" description="Helical" evidence="7">
    <location>
        <begin position="456"/>
        <end position="473"/>
    </location>
</feature>
<dbReference type="PANTHER" id="PTHR30509">
    <property type="entry name" value="P-HYDROXYBENZOIC ACID EFFLUX PUMP SUBUNIT-RELATED"/>
    <property type="match status" value="1"/>
</dbReference>
<dbReference type="EMBL" id="BJMV01000004">
    <property type="protein sequence ID" value="GEB85314.1"/>
    <property type="molecule type" value="Genomic_DNA"/>
</dbReference>
<dbReference type="AlphaFoldDB" id="A0A4Y3TU99"/>
<name>A0A4Y3TU99_9PROT</name>
<evidence type="ECO:0000256" key="2">
    <source>
        <dbReference type="ARBA" id="ARBA00022448"/>
    </source>
</evidence>
<evidence type="ECO:0000256" key="7">
    <source>
        <dbReference type="SAM" id="Phobius"/>
    </source>
</evidence>
<dbReference type="GO" id="GO:0022857">
    <property type="term" value="F:transmembrane transporter activity"/>
    <property type="evidence" value="ECO:0007669"/>
    <property type="project" value="InterPro"/>
</dbReference>
<evidence type="ECO:0000256" key="6">
    <source>
        <dbReference type="ARBA" id="ARBA00023136"/>
    </source>
</evidence>
<evidence type="ECO:0000256" key="1">
    <source>
        <dbReference type="ARBA" id="ARBA00004651"/>
    </source>
</evidence>
<feature type="transmembrane region" description="Helical" evidence="7">
    <location>
        <begin position="58"/>
        <end position="79"/>
    </location>
</feature>
<feature type="transmembrane region" description="Helical" evidence="7">
    <location>
        <begin position="430"/>
        <end position="450"/>
    </location>
</feature>
<organism evidence="8 9">
    <name type="scientific">Acetobacter peroxydans</name>
    <dbReference type="NCBI Taxonomy" id="104098"/>
    <lineage>
        <taxon>Bacteria</taxon>
        <taxon>Pseudomonadati</taxon>
        <taxon>Pseudomonadota</taxon>
        <taxon>Alphaproteobacteria</taxon>
        <taxon>Acetobacterales</taxon>
        <taxon>Acetobacteraceae</taxon>
        <taxon>Acetobacter</taxon>
    </lineage>
</organism>
<keyword evidence="5 7" id="KW-1133">Transmembrane helix</keyword>
<evidence type="ECO:0000256" key="4">
    <source>
        <dbReference type="ARBA" id="ARBA00022692"/>
    </source>
</evidence>
<sequence>MASSTPTGPAGPQGTGFPRSVGGFFQAVALIVRQALTGGGAPRRLDGLRWLYAPDALAFGYALRTTISSLIALAIALWWELGSPQWAALTVWMVAQGTRGKSIAKARWHMFGMVVGILCAFVLVGSMPQSPLLYIFWVAVGIGVFCFVGTLLPGPPTMTNYRIHGMRASGFTYAIIALDGAAAPDQIFQIAMARATYITLGIVVETTISSLFQYQLGARAKNRLAMNFVQALRGAVPTLRSLLAGDRRAVLSSPGVFSTIATMSDQVEFAEIEMGARQHEGDHARAALAAITVLMSRGLELGTLINVPHSDGPDYQQLAARTASFLNDLPARLEGEQPISPVLADLAHLRADSRQLATACLEREMVAATHPPVDLDLEIEQSRQGQVLHKLAALLDELSLAIEQFEMSRSPQPHDQFHYPMRSYRDWRMAFYNSLRASVTIFCSGVLWIASGWPDGLLFVMFVAIVCALFSTLEKPALVTQSFLHGTICVMGMCCILDLWVMARPTVYEALVVVLAVPMLVGGLAFAWAPLALAAVAYNLFLPILISPMNDGRLDEIMYFNTALPLLLSMVFCMWMYRIFLPVSPNGLRWDMRVDILRRLRRQAGSSRPMSPPEVIGRNVEGFVRLSSMGAENTFVLERYLGGVLSSMTIELNLLRLRNILERGALPDDANRPIRLMMARMHRFSGRYGGQYGRTARAAGEAVTHLVMLERAEANLSVRVEMLSALASLRVIEAELRENEAFFDASNPYLDGAFS</sequence>
<comment type="subcellular location">
    <subcellularLocation>
        <location evidence="1">Cell membrane</location>
        <topology evidence="1">Multi-pass membrane protein</topology>
    </subcellularLocation>
</comment>
<dbReference type="OrthoDB" id="8005649at2"/>
<feature type="transmembrane region" description="Helical" evidence="7">
    <location>
        <begin position="132"/>
        <end position="152"/>
    </location>
</feature>
<keyword evidence="2" id="KW-0813">Transport</keyword>
<evidence type="ECO:0000313" key="8">
    <source>
        <dbReference type="EMBL" id="GEB85314.1"/>
    </source>
</evidence>
<protein>
    <recommendedName>
        <fullName evidence="10">Transporter</fullName>
    </recommendedName>
</protein>
<keyword evidence="6 7" id="KW-0472">Membrane</keyword>
<keyword evidence="3" id="KW-1003">Cell membrane</keyword>
<feature type="transmembrane region" description="Helical" evidence="7">
    <location>
        <begin position="482"/>
        <end position="503"/>
    </location>
</feature>
<dbReference type="Proteomes" id="UP000317730">
    <property type="component" value="Unassembled WGS sequence"/>
</dbReference>
<dbReference type="InterPro" id="IPR006726">
    <property type="entry name" value="PHBA_efflux_AaeB/fusaric-R"/>
</dbReference>
<evidence type="ECO:0000313" key="9">
    <source>
        <dbReference type="Proteomes" id="UP000317730"/>
    </source>
</evidence>
<dbReference type="RefSeq" id="WP_141375423.1">
    <property type="nucleotide sequence ID" value="NZ_BAPL01000023.1"/>
</dbReference>
<proteinExistence type="predicted"/>
<keyword evidence="4 7" id="KW-0812">Transmembrane</keyword>
<dbReference type="GO" id="GO:0005886">
    <property type="term" value="C:plasma membrane"/>
    <property type="evidence" value="ECO:0007669"/>
    <property type="project" value="UniProtKB-SubCell"/>
</dbReference>
<dbReference type="PANTHER" id="PTHR30509:SF9">
    <property type="entry name" value="MULTIDRUG RESISTANCE PROTEIN MDTO"/>
    <property type="match status" value="1"/>
</dbReference>
<dbReference type="Pfam" id="PF04632">
    <property type="entry name" value="FUSC"/>
    <property type="match status" value="1"/>
</dbReference>
<feature type="transmembrane region" description="Helical" evidence="7">
    <location>
        <begin position="108"/>
        <end position="126"/>
    </location>
</feature>
<comment type="caution">
    <text evidence="8">The sequence shown here is derived from an EMBL/GenBank/DDBJ whole genome shotgun (WGS) entry which is preliminary data.</text>
</comment>
<feature type="transmembrane region" description="Helical" evidence="7">
    <location>
        <begin position="523"/>
        <end position="546"/>
    </location>
</feature>